<dbReference type="PANTHER" id="PTHR33336:SF3">
    <property type="entry name" value="ABM DOMAIN-CONTAINING PROTEIN"/>
    <property type="match status" value="1"/>
</dbReference>
<protein>
    <submittedName>
        <fullName evidence="2">Antibiotic biosynthesis monooxygenase</fullName>
    </submittedName>
</protein>
<keyword evidence="2" id="KW-0503">Monooxygenase</keyword>
<dbReference type="Proteomes" id="UP000798488">
    <property type="component" value="Unassembled WGS sequence"/>
</dbReference>
<dbReference type="InterPro" id="IPR011008">
    <property type="entry name" value="Dimeric_a/b-barrel"/>
</dbReference>
<name>A0A9D3AZ51_9FIRM</name>
<dbReference type="Pfam" id="PF03992">
    <property type="entry name" value="ABM"/>
    <property type="match status" value="1"/>
</dbReference>
<evidence type="ECO:0000259" key="1">
    <source>
        <dbReference type="PROSITE" id="PS51725"/>
    </source>
</evidence>
<dbReference type="RefSeq" id="WP_161820854.1">
    <property type="nucleotide sequence ID" value="NZ_LSRS01000001.1"/>
</dbReference>
<evidence type="ECO:0000313" key="2">
    <source>
        <dbReference type="EMBL" id="KAF1086727.1"/>
    </source>
</evidence>
<feature type="domain" description="ABM" evidence="1">
    <location>
        <begin position="2"/>
        <end position="91"/>
    </location>
</feature>
<dbReference type="InterPro" id="IPR050744">
    <property type="entry name" value="AI-2_Isomerase_LsrG"/>
</dbReference>
<dbReference type="SUPFAM" id="SSF54909">
    <property type="entry name" value="Dimeric alpha+beta barrel"/>
    <property type="match status" value="1"/>
</dbReference>
<keyword evidence="2" id="KW-0560">Oxidoreductase</keyword>
<proteinExistence type="predicted"/>
<dbReference type="AlphaFoldDB" id="A0A9D3AZ51"/>
<dbReference type="GO" id="GO:0004497">
    <property type="term" value="F:monooxygenase activity"/>
    <property type="evidence" value="ECO:0007669"/>
    <property type="project" value="UniProtKB-KW"/>
</dbReference>
<reference evidence="2" key="1">
    <citation type="submission" date="2016-02" db="EMBL/GenBank/DDBJ databases">
        <title>Draft Genome Sequence of Sporotomaculum syntrophicum Strain FB, a Syntrophic Benzoate Degrader.</title>
        <authorList>
            <person name="Nobu M.K."/>
            <person name="Narihiro T."/>
            <person name="Qiu Y.-L."/>
            <person name="Ohashi A."/>
            <person name="Liu W.-T."/>
            <person name="Yuji S."/>
        </authorList>
    </citation>
    <scope>NUCLEOTIDE SEQUENCE</scope>
    <source>
        <strain evidence="2">FB</strain>
    </source>
</reference>
<dbReference type="OrthoDB" id="287932at2"/>
<sequence length="104" mass="11855">MITAIAKVIAKPGMERLMNEVLISLAKETQENEQGCIKYTPYVSSENPLEVMIVGQYINEEALEAHRQSPHFQVVKEKLPEFVQEKDNDVLDGELLVHIYKELA</sequence>
<dbReference type="PROSITE" id="PS51725">
    <property type="entry name" value="ABM"/>
    <property type="match status" value="1"/>
</dbReference>
<accession>A0A9D3AZ51</accession>
<evidence type="ECO:0000313" key="3">
    <source>
        <dbReference type="Proteomes" id="UP000798488"/>
    </source>
</evidence>
<comment type="caution">
    <text evidence="2">The sequence shown here is derived from an EMBL/GenBank/DDBJ whole genome shotgun (WGS) entry which is preliminary data.</text>
</comment>
<organism evidence="2 3">
    <name type="scientific">Sporotomaculum syntrophicum</name>
    <dbReference type="NCBI Taxonomy" id="182264"/>
    <lineage>
        <taxon>Bacteria</taxon>
        <taxon>Bacillati</taxon>
        <taxon>Bacillota</taxon>
        <taxon>Clostridia</taxon>
        <taxon>Eubacteriales</taxon>
        <taxon>Desulfallaceae</taxon>
        <taxon>Sporotomaculum</taxon>
    </lineage>
</organism>
<keyword evidence="3" id="KW-1185">Reference proteome</keyword>
<dbReference type="PANTHER" id="PTHR33336">
    <property type="entry name" value="QUINOL MONOOXYGENASE YGIN-RELATED"/>
    <property type="match status" value="1"/>
</dbReference>
<gene>
    <name evidence="2" type="ORF">SPSYN_00446</name>
</gene>
<dbReference type="InterPro" id="IPR007138">
    <property type="entry name" value="ABM_dom"/>
</dbReference>
<dbReference type="Gene3D" id="3.30.70.100">
    <property type="match status" value="1"/>
</dbReference>
<dbReference type="EMBL" id="LSRS01000001">
    <property type="protein sequence ID" value="KAF1086727.1"/>
    <property type="molecule type" value="Genomic_DNA"/>
</dbReference>